<sequence length="192" mass="22015">MSVCIVLLILKLKVCFYQYFQKPLPNWFKCFYGAKITNDSPTHLFISHFLFRIITGDKIGCINSPQIPSSPSGTIIGTCFCNTLNKLKSAIRLKRQGLLTPGILFLDDKSRPNTARYIKEHILRLGWERLDDPEYSPDLAPSDFHLFPASKSALSGRHSEAMKRCGRLRKTSLARWAPIFTRMVFEIDFTIR</sequence>
<dbReference type="InterPro" id="IPR052709">
    <property type="entry name" value="Transposase-MT_Hybrid"/>
</dbReference>
<dbReference type="Gene3D" id="3.30.420.10">
    <property type="entry name" value="Ribonuclease H-like superfamily/Ribonuclease H"/>
    <property type="match status" value="1"/>
</dbReference>
<feature type="chain" id="PRO_5021208505" description="Histone-lysine N-methyltransferase SETMAR" evidence="1">
    <location>
        <begin position="18"/>
        <end position="192"/>
    </location>
</feature>
<dbReference type="PANTHER" id="PTHR46060">
    <property type="entry name" value="MARINER MOS1 TRANSPOSASE-LIKE PROTEIN"/>
    <property type="match status" value="1"/>
</dbReference>
<reference evidence="2 3" key="1">
    <citation type="journal article" date="2019" name="Sci. Rep.">
        <title>Orb-weaving spider Araneus ventricosus genome elucidates the spidroin gene catalogue.</title>
        <authorList>
            <person name="Kono N."/>
            <person name="Nakamura H."/>
            <person name="Ohtoshi R."/>
            <person name="Moran D.A.P."/>
            <person name="Shinohara A."/>
            <person name="Yoshida Y."/>
            <person name="Fujiwara M."/>
            <person name="Mori M."/>
            <person name="Tomita M."/>
            <person name="Arakawa K."/>
        </authorList>
    </citation>
    <scope>NUCLEOTIDE SEQUENCE [LARGE SCALE GENOMIC DNA]</scope>
</reference>
<protein>
    <recommendedName>
        <fullName evidence="4">Histone-lysine N-methyltransferase SETMAR</fullName>
    </recommendedName>
</protein>
<dbReference type="AlphaFoldDB" id="A0A4Y2IA85"/>
<evidence type="ECO:0000313" key="2">
    <source>
        <dbReference type="EMBL" id="GBM74608.1"/>
    </source>
</evidence>
<evidence type="ECO:0008006" key="4">
    <source>
        <dbReference type="Google" id="ProtNLM"/>
    </source>
</evidence>
<dbReference type="OrthoDB" id="6462041at2759"/>
<organism evidence="2 3">
    <name type="scientific">Araneus ventricosus</name>
    <name type="common">Orbweaver spider</name>
    <name type="synonym">Epeira ventricosa</name>
    <dbReference type="NCBI Taxonomy" id="182803"/>
    <lineage>
        <taxon>Eukaryota</taxon>
        <taxon>Metazoa</taxon>
        <taxon>Ecdysozoa</taxon>
        <taxon>Arthropoda</taxon>
        <taxon>Chelicerata</taxon>
        <taxon>Arachnida</taxon>
        <taxon>Araneae</taxon>
        <taxon>Araneomorphae</taxon>
        <taxon>Entelegynae</taxon>
        <taxon>Araneoidea</taxon>
        <taxon>Araneidae</taxon>
        <taxon>Araneus</taxon>
    </lineage>
</organism>
<dbReference type="Proteomes" id="UP000499080">
    <property type="component" value="Unassembled WGS sequence"/>
</dbReference>
<comment type="caution">
    <text evidence="2">The sequence shown here is derived from an EMBL/GenBank/DDBJ whole genome shotgun (WGS) entry which is preliminary data.</text>
</comment>
<keyword evidence="1" id="KW-0732">Signal</keyword>
<dbReference type="GO" id="GO:0003676">
    <property type="term" value="F:nucleic acid binding"/>
    <property type="evidence" value="ECO:0007669"/>
    <property type="project" value="InterPro"/>
</dbReference>
<dbReference type="EMBL" id="BGPR01002506">
    <property type="protein sequence ID" value="GBM74608.1"/>
    <property type="molecule type" value="Genomic_DNA"/>
</dbReference>
<evidence type="ECO:0000256" key="1">
    <source>
        <dbReference type="SAM" id="SignalP"/>
    </source>
</evidence>
<dbReference type="InterPro" id="IPR036397">
    <property type="entry name" value="RNaseH_sf"/>
</dbReference>
<proteinExistence type="predicted"/>
<accession>A0A4Y2IA85</accession>
<dbReference type="PANTHER" id="PTHR46060:SF1">
    <property type="entry name" value="MARINER MOS1 TRANSPOSASE-LIKE PROTEIN"/>
    <property type="match status" value="1"/>
</dbReference>
<name>A0A4Y2IA85_ARAVE</name>
<keyword evidence="3" id="KW-1185">Reference proteome</keyword>
<feature type="signal peptide" evidence="1">
    <location>
        <begin position="1"/>
        <end position="17"/>
    </location>
</feature>
<gene>
    <name evidence="2" type="ORF">AVEN_241037_1</name>
</gene>
<evidence type="ECO:0000313" key="3">
    <source>
        <dbReference type="Proteomes" id="UP000499080"/>
    </source>
</evidence>